<organism evidence="3">
    <name type="scientific">hydrothermal vent metagenome</name>
    <dbReference type="NCBI Taxonomy" id="652676"/>
    <lineage>
        <taxon>unclassified sequences</taxon>
        <taxon>metagenomes</taxon>
        <taxon>ecological metagenomes</taxon>
    </lineage>
</organism>
<dbReference type="GO" id="GO:1902201">
    <property type="term" value="P:negative regulation of bacterial-type flagellum-dependent cell motility"/>
    <property type="evidence" value="ECO:0007669"/>
    <property type="project" value="TreeGrafter"/>
</dbReference>
<dbReference type="Gene3D" id="3.30.70.270">
    <property type="match status" value="1"/>
</dbReference>
<dbReference type="NCBIfam" id="TIGR00254">
    <property type="entry name" value="GGDEF"/>
    <property type="match status" value="1"/>
</dbReference>
<name>A0A3B1E787_9ZZZZ</name>
<dbReference type="SUPFAM" id="SSF55073">
    <property type="entry name" value="Nucleotide cyclase"/>
    <property type="match status" value="1"/>
</dbReference>
<dbReference type="InterPro" id="IPR043128">
    <property type="entry name" value="Rev_trsase/Diguanyl_cyclase"/>
</dbReference>
<dbReference type="PANTHER" id="PTHR45138">
    <property type="entry name" value="REGULATORY COMPONENTS OF SENSORY TRANSDUCTION SYSTEM"/>
    <property type="match status" value="1"/>
</dbReference>
<sequence length="323" mass="34903">MEVPTPTTTAAGDALDEKTPVALLIDDSPDVHRLLAMRLRSEGIDVVSATSGAEGLAMAQESPPSVVLLDIDMPGMDGFEVLRTLKDTDATHHIPVIMLSGMHSSHDKVTAFDLGAADFITKPFDVTELRVRVRSALRVSQLLQMLAQRAQIDGLTGLYNRTHFDSRWEEHVAACARHGRPVSLAMFDLDHFKSVNDTYGHPAGDAAIQGLAKLLVRECRQSDIACRYGGEEFVLILPETGPADAAALCERIRTALGEITWPKHPERKITCSIGIVGSDGPCATPAASWIEAADRNLYRAKKEGRNRVITTTIEGGVSMAQAG</sequence>
<gene>
    <name evidence="3" type="ORF">MNBD_PLANCTO03-1182</name>
</gene>
<dbReference type="InterPro" id="IPR001789">
    <property type="entry name" value="Sig_transdc_resp-reg_receiver"/>
</dbReference>
<dbReference type="FunFam" id="3.30.70.270:FF:000001">
    <property type="entry name" value="Diguanylate cyclase domain protein"/>
    <property type="match status" value="1"/>
</dbReference>
<dbReference type="GO" id="GO:0000160">
    <property type="term" value="P:phosphorelay signal transduction system"/>
    <property type="evidence" value="ECO:0007669"/>
    <property type="project" value="InterPro"/>
</dbReference>
<evidence type="ECO:0000313" key="3">
    <source>
        <dbReference type="EMBL" id="VAX42575.1"/>
    </source>
</evidence>
<dbReference type="SMART" id="SM00267">
    <property type="entry name" value="GGDEF"/>
    <property type="match status" value="1"/>
</dbReference>
<dbReference type="Pfam" id="PF00072">
    <property type="entry name" value="Response_reg"/>
    <property type="match status" value="1"/>
</dbReference>
<dbReference type="InterPro" id="IPR000160">
    <property type="entry name" value="GGDEF_dom"/>
</dbReference>
<dbReference type="PROSITE" id="PS50110">
    <property type="entry name" value="RESPONSE_REGULATORY"/>
    <property type="match status" value="1"/>
</dbReference>
<protein>
    <submittedName>
        <fullName evidence="3">Uncharacterized protein</fullName>
    </submittedName>
</protein>
<dbReference type="InterPro" id="IPR011006">
    <property type="entry name" value="CheY-like_superfamily"/>
</dbReference>
<feature type="domain" description="GGDEF" evidence="2">
    <location>
        <begin position="180"/>
        <end position="313"/>
    </location>
</feature>
<dbReference type="SMART" id="SM00448">
    <property type="entry name" value="REC"/>
    <property type="match status" value="1"/>
</dbReference>
<dbReference type="Pfam" id="PF00990">
    <property type="entry name" value="GGDEF"/>
    <property type="match status" value="1"/>
</dbReference>
<feature type="domain" description="Response regulatory" evidence="1">
    <location>
        <begin position="21"/>
        <end position="137"/>
    </location>
</feature>
<evidence type="ECO:0000259" key="2">
    <source>
        <dbReference type="PROSITE" id="PS50887"/>
    </source>
</evidence>
<dbReference type="Gene3D" id="3.40.50.2300">
    <property type="match status" value="1"/>
</dbReference>
<dbReference type="InterPro" id="IPR029787">
    <property type="entry name" value="Nucleotide_cyclase"/>
</dbReference>
<accession>A0A3B1E787</accession>
<reference evidence="3" key="1">
    <citation type="submission" date="2018-06" db="EMBL/GenBank/DDBJ databases">
        <authorList>
            <person name="Zhirakovskaya E."/>
        </authorList>
    </citation>
    <scope>NUCLEOTIDE SEQUENCE</scope>
</reference>
<dbReference type="CDD" id="cd01949">
    <property type="entry name" value="GGDEF"/>
    <property type="match status" value="1"/>
</dbReference>
<dbReference type="GO" id="GO:0043709">
    <property type="term" value="P:cell adhesion involved in single-species biofilm formation"/>
    <property type="evidence" value="ECO:0007669"/>
    <property type="project" value="TreeGrafter"/>
</dbReference>
<dbReference type="SUPFAM" id="SSF52172">
    <property type="entry name" value="CheY-like"/>
    <property type="match status" value="1"/>
</dbReference>
<dbReference type="PANTHER" id="PTHR45138:SF9">
    <property type="entry name" value="DIGUANYLATE CYCLASE DGCM-RELATED"/>
    <property type="match status" value="1"/>
</dbReference>
<dbReference type="GO" id="GO:0005886">
    <property type="term" value="C:plasma membrane"/>
    <property type="evidence" value="ECO:0007669"/>
    <property type="project" value="TreeGrafter"/>
</dbReference>
<dbReference type="EMBL" id="UOGK01000718">
    <property type="protein sequence ID" value="VAX42575.1"/>
    <property type="molecule type" value="Genomic_DNA"/>
</dbReference>
<evidence type="ECO:0000259" key="1">
    <source>
        <dbReference type="PROSITE" id="PS50110"/>
    </source>
</evidence>
<proteinExistence type="predicted"/>
<dbReference type="InterPro" id="IPR050469">
    <property type="entry name" value="Diguanylate_Cyclase"/>
</dbReference>
<dbReference type="PROSITE" id="PS50887">
    <property type="entry name" value="GGDEF"/>
    <property type="match status" value="1"/>
</dbReference>
<dbReference type="AlphaFoldDB" id="A0A3B1E787"/>
<dbReference type="GO" id="GO:0052621">
    <property type="term" value="F:diguanylate cyclase activity"/>
    <property type="evidence" value="ECO:0007669"/>
    <property type="project" value="TreeGrafter"/>
</dbReference>